<gene>
    <name evidence="2" type="ORF">LAESUDRAFT_742648</name>
</gene>
<feature type="region of interest" description="Disordered" evidence="1">
    <location>
        <begin position="307"/>
        <end position="382"/>
    </location>
</feature>
<feature type="compositionally biased region" description="Acidic residues" evidence="1">
    <location>
        <begin position="618"/>
        <end position="628"/>
    </location>
</feature>
<evidence type="ECO:0000256" key="1">
    <source>
        <dbReference type="SAM" id="MobiDB-lite"/>
    </source>
</evidence>
<feature type="compositionally biased region" description="Polar residues" evidence="1">
    <location>
        <begin position="518"/>
        <end position="529"/>
    </location>
</feature>
<dbReference type="AlphaFoldDB" id="A0A165EVG7"/>
<feature type="compositionally biased region" description="Low complexity" evidence="1">
    <location>
        <begin position="530"/>
        <end position="539"/>
    </location>
</feature>
<reference evidence="2 3" key="1">
    <citation type="journal article" date="2016" name="Mol. Biol. Evol.">
        <title>Comparative Genomics of Early-Diverging Mushroom-Forming Fungi Provides Insights into the Origins of Lignocellulose Decay Capabilities.</title>
        <authorList>
            <person name="Nagy L.G."/>
            <person name="Riley R."/>
            <person name="Tritt A."/>
            <person name="Adam C."/>
            <person name="Daum C."/>
            <person name="Floudas D."/>
            <person name="Sun H."/>
            <person name="Yadav J.S."/>
            <person name="Pangilinan J."/>
            <person name="Larsson K.H."/>
            <person name="Matsuura K."/>
            <person name="Barry K."/>
            <person name="Labutti K."/>
            <person name="Kuo R."/>
            <person name="Ohm R.A."/>
            <person name="Bhattacharya S.S."/>
            <person name="Shirouzu T."/>
            <person name="Yoshinaga Y."/>
            <person name="Martin F.M."/>
            <person name="Grigoriev I.V."/>
            <person name="Hibbett D.S."/>
        </authorList>
    </citation>
    <scope>NUCLEOTIDE SEQUENCE [LARGE SCALE GENOMIC DNA]</scope>
    <source>
        <strain evidence="2 3">93-53</strain>
    </source>
</reference>
<feature type="compositionally biased region" description="Polar residues" evidence="1">
    <location>
        <begin position="136"/>
        <end position="150"/>
    </location>
</feature>
<feature type="region of interest" description="Disordered" evidence="1">
    <location>
        <begin position="394"/>
        <end position="551"/>
    </location>
</feature>
<dbReference type="InParanoid" id="A0A165EVG7"/>
<dbReference type="OrthoDB" id="2553626at2759"/>
<feature type="compositionally biased region" description="Low complexity" evidence="1">
    <location>
        <begin position="269"/>
        <end position="278"/>
    </location>
</feature>
<dbReference type="STRING" id="1314785.A0A165EVG7"/>
<feature type="compositionally biased region" description="Polar residues" evidence="1">
    <location>
        <begin position="369"/>
        <end position="380"/>
    </location>
</feature>
<feature type="region of interest" description="Disordered" evidence="1">
    <location>
        <begin position="122"/>
        <end position="278"/>
    </location>
</feature>
<feature type="compositionally biased region" description="Basic and acidic residues" evidence="1">
    <location>
        <begin position="629"/>
        <end position="649"/>
    </location>
</feature>
<organism evidence="2 3">
    <name type="scientific">Laetiporus sulphureus 93-53</name>
    <dbReference type="NCBI Taxonomy" id="1314785"/>
    <lineage>
        <taxon>Eukaryota</taxon>
        <taxon>Fungi</taxon>
        <taxon>Dikarya</taxon>
        <taxon>Basidiomycota</taxon>
        <taxon>Agaricomycotina</taxon>
        <taxon>Agaricomycetes</taxon>
        <taxon>Polyporales</taxon>
        <taxon>Laetiporus</taxon>
    </lineage>
</organism>
<feature type="compositionally biased region" description="Basic and acidic residues" evidence="1">
    <location>
        <begin position="596"/>
        <end position="617"/>
    </location>
</feature>
<keyword evidence="3" id="KW-1185">Reference proteome</keyword>
<protein>
    <submittedName>
        <fullName evidence="2">Uncharacterized protein</fullName>
    </submittedName>
</protein>
<dbReference type="Proteomes" id="UP000076871">
    <property type="component" value="Unassembled WGS sequence"/>
</dbReference>
<feature type="compositionally biased region" description="Pro residues" evidence="1">
    <location>
        <begin position="169"/>
        <end position="195"/>
    </location>
</feature>
<evidence type="ECO:0000313" key="3">
    <source>
        <dbReference type="Proteomes" id="UP000076871"/>
    </source>
</evidence>
<feature type="compositionally biased region" description="Polar residues" evidence="1">
    <location>
        <begin position="313"/>
        <end position="327"/>
    </location>
</feature>
<feature type="compositionally biased region" description="Basic and acidic residues" evidence="1">
    <location>
        <begin position="346"/>
        <end position="356"/>
    </location>
</feature>
<feature type="compositionally biased region" description="Polar residues" evidence="1">
    <location>
        <begin position="491"/>
        <end position="501"/>
    </location>
</feature>
<dbReference type="GeneID" id="63828236"/>
<dbReference type="RefSeq" id="XP_040765588.1">
    <property type="nucleotide sequence ID" value="XM_040911207.1"/>
</dbReference>
<feature type="region of interest" description="Disordered" evidence="1">
    <location>
        <begin position="582"/>
        <end position="674"/>
    </location>
</feature>
<evidence type="ECO:0000313" key="2">
    <source>
        <dbReference type="EMBL" id="KZT07848.1"/>
    </source>
</evidence>
<feature type="compositionally biased region" description="Low complexity" evidence="1">
    <location>
        <begin position="394"/>
        <end position="408"/>
    </location>
</feature>
<dbReference type="EMBL" id="KV427617">
    <property type="protein sequence ID" value="KZT07848.1"/>
    <property type="molecule type" value="Genomic_DNA"/>
</dbReference>
<name>A0A165EVG7_9APHY</name>
<accession>A0A165EVG7</accession>
<proteinExistence type="predicted"/>
<feature type="compositionally biased region" description="Pro residues" evidence="1">
    <location>
        <begin position="421"/>
        <end position="437"/>
    </location>
</feature>
<sequence length="674" mass="74173">MRPLTLHSSALNDAEYTVYTACLRDLSEEDENDPDHVAAPRADSYNTDFTVGVREARAWLRGRYRSLAPGVLDSILRLFCPKLAPGESLTGGQMFAVLRLVHHALNGKDVDKNLVFVQATESDYDPRPSQPVPPTSDFNTSILSPTSDTNPFHYHHDAQAKPNDLPLPLSRPVPAKPTIPAPPLPSPPPALPPKPGNTNPFLTSLRARRSSEDEPPLHFHASTPFASRARSEGRGPPLPPRKHSMPAPAMPPPRHASQTQTRPTHAHHTSSASLSAPNANLLIQQSLTATRVAQSLKRAEHRLEQERVLEVLKSSSDTNGRTRSNSPMVEERERERAASTSGSSSADREWEKEKRRMPTLPPRPKVSPPASTMSGSTARSMEQVARATLPYRHSSAMPMPSFRSPPSSVHTAPECTTSPALTPPRPLNDLPPEPPPTHPDRKPVSALVLDSDRERGVLPPLESPHLFRSRSMHHQAPPPIPPHRKKRPESVQITPTSTSPVDSPFASPVRGAHALPSSGASIHSSTSQPALSRHSSLSARSRHSDGIAEPIANLQRTLSTLHQKAQPRLDSARFKAEAAFAPRGFVQHSQPGSRWLRQEGEERLMSEDETDTGRDDESVGQDVEETESEKERNERLRKLRLGNRDEVPAVDRPQQVGVERDDLKWPAGNGWKRL</sequence>